<feature type="region of interest" description="Disordered" evidence="1">
    <location>
        <begin position="245"/>
        <end position="305"/>
    </location>
</feature>
<dbReference type="Proteomes" id="UP001168877">
    <property type="component" value="Unassembled WGS sequence"/>
</dbReference>
<dbReference type="AlphaFoldDB" id="A0AA39SWJ1"/>
<feature type="chain" id="PRO_5041227120" evidence="2">
    <location>
        <begin position="17"/>
        <end position="305"/>
    </location>
</feature>
<accession>A0AA39SWJ1</accession>
<sequence length="305" mass="34898">MKNLTFRSFLVVAASAGPTIPSETIVHNSWVAIVICQSNNNNKTQKKKTREQIYQQNKSQTRQPLNTPTQFTILQIFTFAQLQSFNFAQLPNTKLQILHDFTLDHDTGHGFATSHDSSDFLCLRRRTPVKQRTANNLDHFDAPENSSDLVNRHLGFDPGRLLKILVVVVTANSPVIMAAVDGKMSQLVTPSWADSDGKTTSFGFELLEGLAGRHRLHLLVWVVRRSSSSYYGELWKAWIGPSERRRRRKPQQRKEMKAKLVRQKETEMKMKSVRRKETKTKAATAEGEGKVEERERRKVEVLEEI</sequence>
<feature type="signal peptide" evidence="2">
    <location>
        <begin position="1"/>
        <end position="16"/>
    </location>
</feature>
<evidence type="ECO:0000313" key="4">
    <source>
        <dbReference type="Proteomes" id="UP001168877"/>
    </source>
</evidence>
<feature type="compositionally biased region" description="Basic and acidic residues" evidence="1">
    <location>
        <begin position="252"/>
        <end position="270"/>
    </location>
</feature>
<evidence type="ECO:0000313" key="3">
    <source>
        <dbReference type="EMBL" id="KAK0599464.1"/>
    </source>
</evidence>
<evidence type="ECO:0000256" key="2">
    <source>
        <dbReference type="SAM" id="SignalP"/>
    </source>
</evidence>
<comment type="caution">
    <text evidence="3">The sequence shown here is derived from an EMBL/GenBank/DDBJ whole genome shotgun (WGS) entry which is preliminary data.</text>
</comment>
<gene>
    <name evidence="3" type="ORF">LWI29_005496</name>
</gene>
<protein>
    <submittedName>
        <fullName evidence="3">Uncharacterized protein</fullName>
    </submittedName>
</protein>
<dbReference type="EMBL" id="JAUESC010000003">
    <property type="protein sequence ID" value="KAK0599464.1"/>
    <property type="molecule type" value="Genomic_DNA"/>
</dbReference>
<organism evidence="3 4">
    <name type="scientific">Acer saccharum</name>
    <name type="common">Sugar maple</name>
    <dbReference type="NCBI Taxonomy" id="4024"/>
    <lineage>
        <taxon>Eukaryota</taxon>
        <taxon>Viridiplantae</taxon>
        <taxon>Streptophyta</taxon>
        <taxon>Embryophyta</taxon>
        <taxon>Tracheophyta</taxon>
        <taxon>Spermatophyta</taxon>
        <taxon>Magnoliopsida</taxon>
        <taxon>eudicotyledons</taxon>
        <taxon>Gunneridae</taxon>
        <taxon>Pentapetalae</taxon>
        <taxon>rosids</taxon>
        <taxon>malvids</taxon>
        <taxon>Sapindales</taxon>
        <taxon>Sapindaceae</taxon>
        <taxon>Hippocastanoideae</taxon>
        <taxon>Acereae</taxon>
        <taxon>Acer</taxon>
    </lineage>
</organism>
<keyword evidence="2" id="KW-0732">Signal</keyword>
<evidence type="ECO:0000256" key="1">
    <source>
        <dbReference type="SAM" id="MobiDB-lite"/>
    </source>
</evidence>
<reference evidence="3" key="2">
    <citation type="submission" date="2023-06" db="EMBL/GenBank/DDBJ databases">
        <authorList>
            <person name="Swenson N.G."/>
            <person name="Wegrzyn J.L."/>
            <person name="Mcevoy S.L."/>
        </authorList>
    </citation>
    <scope>NUCLEOTIDE SEQUENCE</scope>
    <source>
        <strain evidence="3">NS2018</strain>
        <tissue evidence="3">Leaf</tissue>
    </source>
</reference>
<keyword evidence="4" id="KW-1185">Reference proteome</keyword>
<proteinExistence type="predicted"/>
<reference evidence="3" key="1">
    <citation type="journal article" date="2022" name="Plant J.">
        <title>Strategies of tolerance reflected in two North American maple genomes.</title>
        <authorList>
            <person name="McEvoy S.L."/>
            <person name="Sezen U.U."/>
            <person name="Trouern-Trend A."/>
            <person name="McMahon S.M."/>
            <person name="Schaberg P.G."/>
            <person name="Yang J."/>
            <person name="Wegrzyn J.L."/>
            <person name="Swenson N.G."/>
        </authorList>
    </citation>
    <scope>NUCLEOTIDE SEQUENCE</scope>
    <source>
        <strain evidence="3">NS2018</strain>
    </source>
</reference>
<name>A0AA39SWJ1_ACESA</name>
<feature type="compositionally biased region" description="Basic and acidic residues" evidence="1">
    <location>
        <begin position="287"/>
        <end position="305"/>
    </location>
</feature>